<dbReference type="SUPFAM" id="SSF56601">
    <property type="entry name" value="beta-lactamase/transpeptidase-like"/>
    <property type="match status" value="1"/>
</dbReference>
<reference evidence="1" key="1">
    <citation type="submission" date="2020-05" db="EMBL/GenBank/DDBJ databases">
        <title>Phylogenomic resolution of chytrid fungi.</title>
        <authorList>
            <person name="Stajich J.E."/>
            <person name="Amses K."/>
            <person name="Simmons R."/>
            <person name="Seto K."/>
            <person name="Myers J."/>
            <person name="Bonds A."/>
            <person name="Quandt C.A."/>
            <person name="Barry K."/>
            <person name="Liu P."/>
            <person name="Grigoriev I."/>
            <person name="Longcore J.E."/>
            <person name="James T.Y."/>
        </authorList>
    </citation>
    <scope>NUCLEOTIDE SEQUENCE</scope>
    <source>
        <strain evidence="1">JEL0513</strain>
    </source>
</reference>
<dbReference type="PANTHER" id="PTHR43319">
    <property type="entry name" value="BETA-LACTAMASE-RELATED"/>
    <property type="match status" value="1"/>
</dbReference>
<dbReference type="EMBL" id="JADGJH010005076">
    <property type="protein sequence ID" value="KAJ3082278.1"/>
    <property type="molecule type" value="Genomic_DNA"/>
</dbReference>
<dbReference type="Proteomes" id="UP001211907">
    <property type="component" value="Unassembled WGS sequence"/>
</dbReference>
<protein>
    <recommendedName>
        <fullName evidence="3">Beta-lactamase-related domain-containing protein</fullName>
    </recommendedName>
</protein>
<evidence type="ECO:0000313" key="1">
    <source>
        <dbReference type="EMBL" id="KAJ3082278.1"/>
    </source>
</evidence>
<name>A0AAD5SN36_9FUNG</name>
<dbReference type="InterPro" id="IPR012338">
    <property type="entry name" value="Beta-lactam/transpept-like"/>
</dbReference>
<gene>
    <name evidence="1" type="ORF">HK100_009709</name>
</gene>
<evidence type="ECO:0000313" key="2">
    <source>
        <dbReference type="Proteomes" id="UP001211907"/>
    </source>
</evidence>
<evidence type="ECO:0008006" key="3">
    <source>
        <dbReference type="Google" id="ProtNLM"/>
    </source>
</evidence>
<organism evidence="1 2">
    <name type="scientific">Physocladia obscura</name>
    <dbReference type="NCBI Taxonomy" id="109957"/>
    <lineage>
        <taxon>Eukaryota</taxon>
        <taxon>Fungi</taxon>
        <taxon>Fungi incertae sedis</taxon>
        <taxon>Chytridiomycota</taxon>
        <taxon>Chytridiomycota incertae sedis</taxon>
        <taxon>Chytridiomycetes</taxon>
        <taxon>Chytridiales</taxon>
        <taxon>Chytriomycetaceae</taxon>
        <taxon>Physocladia</taxon>
    </lineage>
</organism>
<dbReference type="Gene3D" id="3.40.710.10">
    <property type="entry name" value="DD-peptidase/beta-lactamase superfamily"/>
    <property type="match status" value="1"/>
</dbReference>
<accession>A0AAD5SN36</accession>
<feature type="non-terminal residue" evidence="1">
    <location>
        <position position="1"/>
    </location>
</feature>
<dbReference type="AlphaFoldDB" id="A0AAD5SN36"/>
<sequence>EKEFPWNYNDPTCRRSQSPSFNGLTNARSLARLAELVRRSHSETDPIALVSKETFDVCFTPRAAEYDAAVGFELSFTKIGTGYFVRGFGDEEFYGWAGAGGSLVIFSLRRQITFSFAMNFAYLQPLGDVRTSRLIREVLRIVDERKKKL</sequence>
<comment type="caution">
    <text evidence="1">The sequence shown here is derived from an EMBL/GenBank/DDBJ whole genome shotgun (WGS) entry which is preliminary data.</text>
</comment>
<keyword evidence="2" id="KW-1185">Reference proteome</keyword>
<dbReference type="InterPro" id="IPR052907">
    <property type="entry name" value="Beta-lactamase/esterase"/>
</dbReference>
<proteinExistence type="predicted"/>
<dbReference type="PANTHER" id="PTHR43319:SF3">
    <property type="entry name" value="BETA-LACTAMASE-RELATED DOMAIN-CONTAINING PROTEIN"/>
    <property type="match status" value="1"/>
</dbReference>